<evidence type="ECO:0000313" key="1">
    <source>
        <dbReference type="EMBL" id="JAD57620.1"/>
    </source>
</evidence>
<sequence>MQTSSSTSRSSSLNNFRGIYMLLPSACMPELWALSW</sequence>
<organism evidence="1">
    <name type="scientific">Arundo donax</name>
    <name type="common">Giant reed</name>
    <name type="synonym">Donax arundinaceus</name>
    <dbReference type="NCBI Taxonomy" id="35708"/>
    <lineage>
        <taxon>Eukaryota</taxon>
        <taxon>Viridiplantae</taxon>
        <taxon>Streptophyta</taxon>
        <taxon>Embryophyta</taxon>
        <taxon>Tracheophyta</taxon>
        <taxon>Spermatophyta</taxon>
        <taxon>Magnoliopsida</taxon>
        <taxon>Liliopsida</taxon>
        <taxon>Poales</taxon>
        <taxon>Poaceae</taxon>
        <taxon>PACMAD clade</taxon>
        <taxon>Arundinoideae</taxon>
        <taxon>Arundineae</taxon>
        <taxon>Arundo</taxon>
    </lineage>
</organism>
<reference evidence="1" key="1">
    <citation type="submission" date="2014-09" db="EMBL/GenBank/DDBJ databases">
        <authorList>
            <person name="Magalhaes I.L.F."/>
            <person name="Oliveira U."/>
            <person name="Santos F.R."/>
            <person name="Vidigal T.H.D.A."/>
            <person name="Brescovit A.D."/>
            <person name="Santos A.J."/>
        </authorList>
    </citation>
    <scope>NUCLEOTIDE SEQUENCE</scope>
    <source>
        <tissue evidence="1">Shoot tissue taken approximately 20 cm above the soil surface</tissue>
    </source>
</reference>
<proteinExistence type="predicted"/>
<name>A0A0A9B8V1_ARUDO</name>
<reference evidence="1" key="2">
    <citation type="journal article" date="2015" name="Data Brief">
        <title>Shoot transcriptome of the giant reed, Arundo donax.</title>
        <authorList>
            <person name="Barrero R.A."/>
            <person name="Guerrero F.D."/>
            <person name="Moolhuijzen P."/>
            <person name="Goolsby J.A."/>
            <person name="Tidwell J."/>
            <person name="Bellgard S.E."/>
            <person name="Bellgard M.I."/>
        </authorList>
    </citation>
    <scope>NUCLEOTIDE SEQUENCE</scope>
    <source>
        <tissue evidence="1">Shoot tissue taken approximately 20 cm above the soil surface</tissue>
    </source>
</reference>
<dbReference type="AlphaFoldDB" id="A0A0A9B8V1"/>
<accession>A0A0A9B8V1</accession>
<protein>
    <submittedName>
        <fullName evidence="1">Uncharacterized protein</fullName>
    </submittedName>
</protein>
<dbReference type="EMBL" id="GBRH01240275">
    <property type="protein sequence ID" value="JAD57620.1"/>
    <property type="molecule type" value="Transcribed_RNA"/>
</dbReference>